<dbReference type="PANTHER" id="PTHR47041:SF5">
    <property type="entry name" value="SEC14 CYTOSOLIC FACTOR FAMILY PROTEIN"/>
    <property type="match status" value="1"/>
</dbReference>
<keyword evidence="5" id="KW-1185">Reference proteome</keyword>
<feature type="region of interest" description="Disordered" evidence="1">
    <location>
        <begin position="204"/>
        <end position="244"/>
    </location>
</feature>
<evidence type="ECO:0000313" key="4">
    <source>
        <dbReference type="EMBL" id="EIE24227.1"/>
    </source>
</evidence>
<dbReference type="GeneID" id="17042225"/>
<dbReference type="InterPro" id="IPR013761">
    <property type="entry name" value="SAM/pointed_sf"/>
</dbReference>
<dbReference type="PROSITE" id="PS50191">
    <property type="entry name" value="CRAL_TRIO"/>
    <property type="match status" value="1"/>
</dbReference>
<dbReference type="InterPro" id="IPR001251">
    <property type="entry name" value="CRAL-TRIO_dom"/>
</dbReference>
<dbReference type="KEGG" id="csl:COCSUDRAFT_65802"/>
<dbReference type="Pfam" id="PF07647">
    <property type="entry name" value="SAM_2"/>
    <property type="match status" value="1"/>
</dbReference>
<dbReference type="eggNOG" id="KOG1170">
    <property type="taxonomic scope" value="Eukaryota"/>
</dbReference>
<dbReference type="STRING" id="574566.I0Z0Q8"/>
<feature type="compositionally biased region" description="Basic and acidic residues" evidence="1">
    <location>
        <begin position="696"/>
        <end position="752"/>
    </location>
</feature>
<dbReference type="SMART" id="SM00454">
    <property type="entry name" value="SAM"/>
    <property type="match status" value="1"/>
</dbReference>
<feature type="region of interest" description="Disordered" evidence="1">
    <location>
        <begin position="622"/>
        <end position="862"/>
    </location>
</feature>
<dbReference type="PANTHER" id="PTHR47041">
    <property type="entry name" value="SEC14 CYTOSOLIC FACTOR FAMILY PROTEIN / PHOSPHOGLYCERIDE TRANSFER FAMILY PROTEIN"/>
    <property type="match status" value="1"/>
</dbReference>
<name>I0Z0Q8_COCSC</name>
<dbReference type="eggNOG" id="KOG1471">
    <property type="taxonomic scope" value="Eukaryota"/>
</dbReference>
<dbReference type="CDD" id="cd00170">
    <property type="entry name" value="SEC14"/>
    <property type="match status" value="1"/>
</dbReference>
<dbReference type="InterPro" id="IPR036865">
    <property type="entry name" value="CRAL-TRIO_dom_sf"/>
</dbReference>
<evidence type="ECO:0000259" key="3">
    <source>
        <dbReference type="PROSITE" id="PS50191"/>
    </source>
</evidence>
<feature type="compositionally biased region" description="Basic and acidic residues" evidence="1">
    <location>
        <begin position="225"/>
        <end position="235"/>
    </location>
</feature>
<feature type="region of interest" description="Disordered" evidence="1">
    <location>
        <begin position="163"/>
        <end position="185"/>
    </location>
</feature>
<feature type="compositionally biased region" description="Basic and acidic residues" evidence="1">
    <location>
        <begin position="775"/>
        <end position="800"/>
    </location>
</feature>
<dbReference type="InterPro" id="IPR001660">
    <property type="entry name" value="SAM"/>
</dbReference>
<feature type="compositionally biased region" description="Gly residues" evidence="1">
    <location>
        <begin position="1430"/>
        <end position="1445"/>
    </location>
</feature>
<accession>I0Z0Q8</accession>
<sequence>MQEPVESWGAKEVCDWVEHLGLGQYRKRFLHHSIAGPLLLQLTDTHLKVDLAIPSLGHRRGLLMAIQDLRAHPPASSPQGHWNSGTSETGSPLSSQPSPAATSGRGDGKNLGNPFAVEHQRGLLQRHLDKARARAALRQAAAGQAERNVALAREEIQRLKGQLTALDRSRSSAASQSGGGSHAHGIDRHACLACRFDKQGTVPWQPTGVRRQSLSSGGLGSATMQEEKQRIHSRESGGQNSARNTEAQDIKFLQEFAASRTDMADIAAALSSSHMPLPEAPSARSADVPSSAAEPTAEEAENGGGEEVPAPLTREGALEVLAERCKQALGFSSTQVEAVRKGSRAGRGRKLAALIRSATFMQRYRSDLETRDARLQELAEDWFKRTQYSDKAPEGRQVRFHKPALTAEQREAADVEAARRHFTSLGWEPAEVAAADMDASLDALLARARSLQEFAKRCRTLAPSARAAEQPPAFGGDGLDSLQHWYIERHPKADNLKGTAEQQQSPLQESVDLLKECREDQLAHLEHLKGARKLLAVYRAVRSQRFVRDTEADVRAREQRSAAALAALEPVRKQLSPAEADAFYSRLVEDSERRVRNREELRQKAFEAEAKKQKDAQEELKLMHRKSRAHAHAAKSRPQSLPGFAGISASNPFGIGASKGSDAADKQRSGEEQKGKGDKGGKDGDAQAKSKALAEGQKEERHRKDDAAGRSNNKEQHSNSDRDKGQESRAKQQKEREAKERAAESQKGESEQKNTMQANVARGLVGIWREFNEEDDKKASGRSSDDDTKQASEASGKEGEGIVPDDSGPVARIVAYSDSDSDEPLPLPFQKQRDKASATASDAEADDASVSEPEGGKKRRWPWRSLAKRLPEEVPPDVRQRGLARATAAARRLGRRQVASVKDGTALALLLKVLLVALLRRFQPKAVASFELLSLAVPLPDLLAHWMVGPRLLFRQLLHRSLFSVSSVSVRSYTPLIMFCTSFVDERRPPVLDSFPLALRKTAQDVAAFSAPLLLSRVCGTIAALLVPRRPPRPVRRSISESVLVLREMAAEAGEDEQLPGRPLLGAPEFASHLAAHRAAEHADELAEMVRVLDAKGVQLPPERFDGSKAELLRYAASCGLLEASSPEERAVAIEAAAQGILETLQWRQKRKFMTPQQLHPWDQLIQWHGSDEEGHPILLLHLARMCNDCQSTEHAQQAAEAVELAVRRRLDNEVGPDQLVAVIDARGASALQVTRKVTLIKETALALNQHYPGRLHRLYVVGLPASLAWVVDTIRPVLHPATAAAVRTCEADEACLPLPPHVLNPAPDSPCTPVDHAPNGTDTESDYCTPRSTLALPDVPELSEMSVPAPSIIRTTPSFADAAAASCSVGNISARKRVFIPDSPVTPVTEQRRVLLTPRPLRRCASWRSAGSAEPSPRLRPSLKRSSYSGGGTSSTAGPGGGVSEAGRAPSTLRRSSSFPRSHSLARTLSLGDILADKEALDVAEIEASCEGK</sequence>
<feature type="non-terminal residue" evidence="4">
    <location>
        <position position="1494"/>
    </location>
</feature>
<feature type="compositionally biased region" description="Polar residues" evidence="1">
    <location>
        <begin position="77"/>
        <end position="101"/>
    </location>
</feature>
<dbReference type="RefSeq" id="XP_005648771.1">
    <property type="nucleotide sequence ID" value="XM_005648714.1"/>
</dbReference>
<feature type="domain" description="SAM" evidence="2">
    <location>
        <begin position="8"/>
        <end position="72"/>
    </location>
</feature>
<feature type="compositionally biased region" description="Polar residues" evidence="1">
    <location>
        <begin position="1454"/>
        <end position="1465"/>
    </location>
</feature>
<feature type="region of interest" description="Disordered" evidence="1">
    <location>
        <begin position="1407"/>
        <end position="1465"/>
    </location>
</feature>
<gene>
    <name evidence="4" type="ORF">COCSUDRAFT_65802</name>
</gene>
<dbReference type="SUPFAM" id="SSF47769">
    <property type="entry name" value="SAM/Pointed domain"/>
    <property type="match status" value="1"/>
</dbReference>
<feature type="region of interest" description="Disordered" evidence="1">
    <location>
        <begin position="72"/>
        <end position="114"/>
    </location>
</feature>
<dbReference type="Proteomes" id="UP000007264">
    <property type="component" value="Unassembled WGS sequence"/>
</dbReference>
<proteinExistence type="predicted"/>
<dbReference type="OrthoDB" id="512447at2759"/>
<evidence type="ECO:0000259" key="2">
    <source>
        <dbReference type="PROSITE" id="PS50105"/>
    </source>
</evidence>
<dbReference type="SUPFAM" id="SSF52087">
    <property type="entry name" value="CRAL/TRIO domain"/>
    <property type="match status" value="1"/>
</dbReference>
<dbReference type="PROSITE" id="PS50105">
    <property type="entry name" value="SAM_DOMAIN"/>
    <property type="match status" value="1"/>
</dbReference>
<evidence type="ECO:0008006" key="6">
    <source>
        <dbReference type="Google" id="ProtNLM"/>
    </source>
</evidence>
<evidence type="ECO:0000313" key="5">
    <source>
        <dbReference type="Proteomes" id="UP000007264"/>
    </source>
</evidence>
<feature type="compositionally biased region" description="Basic residues" evidence="1">
    <location>
        <begin position="623"/>
        <end position="635"/>
    </location>
</feature>
<evidence type="ECO:0000256" key="1">
    <source>
        <dbReference type="SAM" id="MobiDB-lite"/>
    </source>
</evidence>
<dbReference type="Gene3D" id="3.40.525.10">
    <property type="entry name" value="CRAL-TRIO lipid binding domain"/>
    <property type="match status" value="1"/>
</dbReference>
<protein>
    <recommendedName>
        <fullName evidence="6">CRAL-TRIO domain-containing protein</fullName>
    </recommendedName>
</protein>
<feature type="domain" description="CRAL-TRIO" evidence="3">
    <location>
        <begin position="1168"/>
        <end position="1327"/>
    </location>
</feature>
<dbReference type="EMBL" id="AGSI01000006">
    <property type="protein sequence ID" value="EIE24227.1"/>
    <property type="molecule type" value="Genomic_DNA"/>
</dbReference>
<reference evidence="4 5" key="1">
    <citation type="journal article" date="2012" name="Genome Biol.">
        <title>The genome of the polar eukaryotic microalga coccomyxa subellipsoidea reveals traits of cold adaptation.</title>
        <authorList>
            <person name="Blanc G."/>
            <person name="Agarkova I."/>
            <person name="Grimwood J."/>
            <person name="Kuo A."/>
            <person name="Brueggeman A."/>
            <person name="Dunigan D."/>
            <person name="Gurnon J."/>
            <person name="Ladunga I."/>
            <person name="Lindquist E."/>
            <person name="Lucas S."/>
            <person name="Pangilinan J."/>
            <person name="Proschold T."/>
            <person name="Salamov A."/>
            <person name="Schmutz J."/>
            <person name="Weeks D."/>
            <person name="Yamada T."/>
            <person name="Claverie J.M."/>
            <person name="Grigoriev I."/>
            <person name="Van Etten J."/>
            <person name="Lomsadze A."/>
            <person name="Borodovsky M."/>
        </authorList>
    </citation>
    <scope>NUCLEOTIDE SEQUENCE [LARGE SCALE GENOMIC DNA]</scope>
    <source>
        <strain evidence="4 5">C-169</strain>
    </source>
</reference>
<dbReference type="Gene3D" id="1.10.150.50">
    <property type="entry name" value="Transcription Factor, Ets-1"/>
    <property type="match status" value="1"/>
</dbReference>
<feature type="compositionally biased region" description="Basic and acidic residues" evidence="1">
    <location>
        <begin position="662"/>
        <end position="688"/>
    </location>
</feature>
<feature type="region of interest" description="Disordered" evidence="1">
    <location>
        <begin position="275"/>
        <end position="310"/>
    </location>
</feature>
<dbReference type="Pfam" id="PF00650">
    <property type="entry name" value="CRAL_TRIO"/>
    <property type="match status" value="1"/>
</dbReference>
<organism evidence="4 5">
    <name type="scientific">Coccomyxa subellipsoidea (strain C-169)</name>
    <name type="common">Green microalga</name>
    <dbReference type="NCBI Taxonomy" id="574566"/>
    <lineage>
        <taxon>Eukaryota</taxon>
        <taxon>Viridiplantae</taxon>
        <taxon>Chlorophyta</taxon>
        <taxon>core chlorophytes</taxon>
        <taxon>Trebouxiophyceae</taxon>
        <taxon>Trebouxiophyceae incertae sedis</taxon>
        <taxon>Coccomyxaceae</taxon>
        <taxon>Coccomyxa</taxon>
        <taxon>Coccomyxa subellipsoidea</taxon>
    </lineage>
</organism>
<comment type="caution">
    <text evidence="4">The sequence shown here is derived from an EMBL/GenBank/DDBJ whole genome shotgun (WGS) entry which is preliminary data.</text>
</comment>
<feature type="compositionally biased region" description="Low complexity" evidence="1">
    <location>
        <begin position="1416"/>
        <end position="1429"/>
    </location>
</feature>